<dbReference type="AlphaFoldDB" id="A0AAV4SNE5"/>
<evidence type="ECO:0000313" key="2">
    <source>
        <dbReference type="Proteomes" id="UP001054945"/>
    </source>
</evidence>
<dbReference type="EMBL" id="BPLR01009712">
    <property type="protein sequence ID" value="GIY33995.1"/>
    <property type="molecule type" value="Genomic_DNA"/>
</dbReference>
<gene>
    <name evidence="1" type="ORF">CEXT_616001</name>
</gene>
<organism evidence="1 2">
    <name type="scientific">Caerostris extrusa</name>
    <name type="common">Bark spider</name>
    <name type="synonym">Caerostris bankana</name>
    <dbReference type="NCBI Taxonomy" id="172846"/>
    <lineage>
        <taxon>Eukaryota</taxon>
        <taxon>Metazoa</taxon>
        <taxon>Ecdysozoa</taxon>
        <taxon>Arthropoda</taxon>
        <taxon>Chelicerata</taxon>
        <taxon>Arachnida</taxon>
        <taxon>Araneae</taxon>
        <taxon>Araneomorphae</taxon>
        <taxon>Entelegynae</taxon>
        <taxon>Araneoidea</taxon>
        <taxon>Araneidae</taxon>
        <taxon>Caerostris</taxon>
    </lineage>
</organism>
<keyword evidence="2" id="KW-1185">Reference proteome</keyword>
<dbReference type="Proteomes" id="UP001054945">
    <property type="component" value="Unassembled WGS sequence"/>
</dbReference>
<comment type="caution">
    <text evidence="1">The sequence shown here is derived from an EMBL/GenBank/DDBJ whole genome shotgun (WGS) entry which is preliminary data.</text>
</comment>
<sequence length="84" mass="9513">MTVLGKRKIKCLRNIRMMQFTSPSLLSTTFLSFAPSTMPPNWNEPDRPPVLKRPNGRGACLIPRLLFAGAWESGVIRLERPSFL</sequence>
<proteinExistence type="predicted"/>
<protein>
    <submittedName>
        <fullName evidence="1">Uncharacterized protein</fullName>
    </submittedName>
</protein>
<name>A0AAV4SNE5_CAEEX</name>
<accession>A0AAV4SNE5</accession>
<reference evidence="1 2" key="1">
    <citation type="submission" date="2021-06" db="EMBL/GenBank/DDBJ databases">
        <title>Caerostris extrusa draft genome.</title>
        <authorList>
            <person name="Kono N."/>
            <person name="Arakawa K."/>
        </authorList>
    </citation>
    <scope>NUCLEOTIDE SEQUENCE [LARGE SCALE GENOMIC DNA]</scope>
</reference>
<evidence type="ECO:0000313" key="1">
    <source>
        <dbReference type="EMBL" id="GIY33995.1"/>
    </source>
</evidence>